<comment type="caution">
    <text evidence="1">The sequence shown here is derived from an EMBL/GenBank/DDBJ whole genome shotgun (WGS) entry which is preliminary data.</text>
</comment>
<evidence type="ECO:0008006" key="3">
    <source>
        <dbReference type="Google" id="ProtNLM"/>
    </source>
</evidence>
<keyword evidence="2" id="KW-1185">Reference proteome</keyword>
<accession>A0ABT8TJS6</accession>
<dbReference type="EMBL" id="JAULRT010000052">
    <property type="protein sequence ID" value="MDO3382602.1"/>
    <property type="molecule type" value="Genomic_DNA"/>
</dbReference>
<dbReference type="RefSeq" id="WP_302712949.1">
    <property type="nucleotide sequence ID" value="NZ_JAULRT010000052.1"/>
</dbReference>
<protein>
    <recommendedName>
        <fullName evidence="3">Flagellar protein FliT</fullName>
    </recommendedName>
</protein>
<gene>
    <name evidence="1" type="ORF">QWI16_10500</name>
</gene>
<proteinExistence type="predicted"/>
<dbReference type="Proteomes" id="UP001168380">
    <property type="component" value="Unassembled WGS sequence"/>
</dbReference>
<organism evidence="1 2">
    <name type="scientific">Gilvimarinus algae</name>
    <dbReference type="NCBI Taxonomy" id="3058037"/>
    <lineage>
        <taxon>Bacteria</taxon>
        <taxon>Pseudomonadati</taxon>
        <taxon>Pseudomonadota</taxon>
        <taxon>Gammaproteobacteria</taxon>
        <taxon>Cellvibrionales</taxon>
        <taxon>Cellvibrionaceae</taxon>
        <taxon>Gilvimarinus</taxon>
    </lineage>
</organism>
<sequence>MSLSLVEADSLAGPGGFEQLRQLQTDMSRALAVGDYTRVRQLDETCAVLLDKLIAANRENRSILLESMMDLKALYAQMIQESERLARAACS</sequence>
<evidence type="ECO:0000313" key="2">
    <source>
        <dbReference type="Proteomes" id="UP001168380"/>
    </source>
</evidence>
<reference evidence="1" key="1">
    <citation type="submission" date="2023-07" db="EMBL/GenBank/DDBJ databases">
        <title>Gilvimarinus algae sp. nov., isolated from the surface of Kelp.</title>
        <authorList>
            <person name="Sun Y.Y."/>
            <person name="Gong Y."/>
            <person name="Du Z.J."/>
        </authorList>
    </citation>
    <scope>NUCLEOTIDE SEQUENCE</scope>
    <source>
        <strain evidence="1">SDUM040014</strain>
    </source>
</reference>
<name>A0ABT8TJS6_9GAMM</name>
<evidence type="ECO:0000313" key="1">
    <source>
        <dbReference type="EMBL" id="MDO3382602.1"/>
    </source>
</evidence>